<evidence type="ECO:0008006" key="2">
    <source>
        <dbReference type="Google" id="ProtNLM"/>
    </source>
</evidence>
<organism evidence="1">
    <name type="scientific">Geobacter metallireducens</name>
    <dbReference type="NCBI Taxonomy" id="28232"/>
    <lineage>
        <taxon>Bacteria</taxon>
        <taxon>Pseudomonadati</taxon>
        <taxon>Thermodesulfobacteriota</taxon>
        <taxon>Desulfuromonadia</taxon>
        <taxon>Geobacterales</taxon>
        <taxon>Geobacteraceae</taxon>
        <taxon>Geobacter</taxon>
    </lineage>
</organism>
<sequence>MGAQRGSGRYGVEEHGKRAARSADVYLPAEGKEEAVACTGCRAVYWGKRWFSEGDELAKLPAGRVPGKVVCPACQRMKDNNPAGVVTLSGDYLLQHEEVILNAVRNIEAKARAKNPLARIMEIGQEGKVLTIRTTHEKLAEKLGKEIYKSHSGKLGFQWSEDESFVRVNWSR</sequence>
<comment type="caution">
    <text evidence="1">The sequence shown here is derived from an EMBL/GenBank/DDBJ whole genome shotgun (WGS) entry which is preliminary data.</text>
</comment>
<proteinExistence type="predicted"/>
<dbReference type="AlphaFoldDB" id="A0A831UBC4"/>
<reference evidence="1" key="1">
    <citation type="journal article" date="2020" name="mSystems">
        <title>Genome- and Community-Level Interaction Insights into Carbon Utilization and Element Cycling Functions of Hydrothermarchaeota in Hydrothermal Sediment.</title>
        <authorList>
            <person name="Zhou Z."/>
            <person name="Liu Y."/>
            <person name="Xu W."/>
            <person name="Pan J."/>
            <person name="Luo Z.H."/>
            <person name="Li M."/>
        </authorList>
    </citation>
    <scope>NUCLEOTIDE SEQUENCE [LARGE SCALE GENOMIC DNA]</scope>
    <source>
        <strain evidence="1">SpSt-349</strain>
    </source>
</reference>
<dbReference type="EMBL" id="DSOV01000020">
    <property type="protein sequence ID" value="HEN41837.1"/>
    <property type="molecule type" value="Genomic_DNA"/>
</dbReference>
<name>A0A831UBC4_GEOME</name>
<protein>
    <recommendedName>
        <fullName evidence="2">ATPase</fullName>
    </recommendedName>
</protein>
<dbReference type="InterPro" id="IPR047706">
    <property type="entry name" value="BCAM0308-like"/>
</dbReference>
<accession>A0A831UBC4</accession>
<gene>
    <name evidence="1" type="ORF">ENQ87_05585</name>
</gene>
<evidence type="ECO:0000313" key="1">
    <source>
        <dbReference type="EMBL" id="HEN41837.1"/>
    </source>
</evidence>
<dbReference type="NCBIfam" id="NF040826">
    <property type="entry name" value="lxa_BCAM0308"/>
    <property type="match status" value="1"/>
</dbReference>